<evidence type="ECO:0008006" key="3">
    <source>
        <dbReference type="Google" id="ProtNLM"/>
    </source>
</evidence>
<organism evidence="1 2">
    <name type="scientific">Anaerobium acetethylicum</name>
    <dbReference type="NCBI Taxonomy" id="1619234"/>
    <lineage>
        <taxon>Bacteria</taxon>
        <taxon>Bacillati</taxon>
        <taxon>Bacillota</taxon>
        <taxon>Clostridia</taxon>
        <taxon>Lachnospirales</taxon>
        <taxon>Lachnospiraceae</taxon>
        <taxon>Anaerobium</taxon>
    </lineage>
</organism>
<dbReference type="PANTHER" id="PTHR10000">
    <property type="entry name" value="PHOSPHOSERINE PHOSPHATASE"/>
    <property type="match status" value="1"/>
</dbReference>
<dbReference type="Pfam" id="PF08282">
    <property type="entry name" value="Hydrolase_3"/>
    <property type="match status" value="1"/>
</dbReference>
<dbReference type="SFLD" id="SFLDG01140">
    <property type="entry name" value="C2.B:_Phosphomannomutase_and_P"/>
    <property type="match status" value="1"/>
</dbReference>
<dbReference type="NCBIfam" id="TIGR01484">
    <property type="entry name" value="HAD-SF-IIB"/>
    <property type="match status" value="1"/>
</dbReference>
<keyword evidence="2" id="KW-1185">Reference proteome</keyword>
<name>A0A1D3TW20_9FIRM</name>
<proteinExistence type="predicted"/>
<dbReference type="InterPro" id="IPR036412">
    <property type="entry name" value="HAD-like_sf"/>
</dbReference>
<dbReference type="PANTHER" id="PTHR10000:SF25">
    <property type="entry name" value="PHOSPHATASE YKRA-RELATED"/>
    <property type="match status" value="1"/>
</dbReference>
<dbReference type="RefSeq" id="WP_169823704.1">
    <property type="nucleotide sequence ID" value="NZ_FMKA01000020.1"/>
</dbReference>
<dbReference type="SFLD" id="SFLDS00003">
    <property type="entry name" value="Haloacid_Dehalogenase"/>
    <property type="match status" value="1"/>
</dbReference>
<evidence type="ECO:0000313" key="1">
    <source>
        <dbReference type="EMBL" id="SCP98416.1"/>
    </source>
</evidence>
<dbReference type="InterPro" id="IPR000150">
    <property type="entry name" value="Cof"/>
</dbReference>
<dbReference type="InterPro" id="IPR006379">
    <property type="entry name" value="HAD-SF_hydro_IIB"/>
</dbReference>
<dbReference type="GO" id="GO:0005829">
    <property type="term" value="C:cytosol"/>
    <property type="evidence" value="ECO:0007669"/>
    <property type="project" value="TreeGrafter"/>
</dbReference>
<dbReference type="NCBIfam" id="TIGR00099">
    <property type="entry name" value="Cof-subfamily"/>
    <property type="match status" value="1"/>
</dbReference>
<dbReference type="GO" id="GO:0016791">
    <property type="term" value="F:phosphatase activity"/>
    <property type="evidence" value="ECO:0007669"/>
    <property type="project" value="TreeGrafter"/>
</dbReference>
<reference evidence="1 2" key="1">
    <citation type="submission" date="2016-09" db="EMBL/GenBank/DDBJ databases">
        <authorList>
            <person name="Capua I."/>
            <person name="De Benedictis P."/>
            <person name="Joannis T."/>
            <person name="Lombin L.H."/>
            <person name="Cattoli G."/>
        </authorList>
    </citation>
    <scope>NUCLEOTIDE SEQUENCE [LARGE SCALE GENOMIC DNA]</scope>
    <source>
        <strain evidence="1 2">GluBS11</strain>
    </source>
</reference>
<dbReference type="PROSITE" id="PS01229">
    <property type="entry name" value="COF_2"/>
    <property type="match status" value="1"/>
</dbReference>
<dbReference type="Gene3D" id="3.40.50.1000">
    <property type="entry name" value="HAD superfamily/HAD-like"/>
    <property type="match status" value="1"/>
</dbReference>
<protein>
    <recommendedName>
        <fullName evidence="3">Cof subfamily of IIB subfamily of haloacid dehalogenase superfamily/HAD-superfamily hydrolase, subfamily IIB</fullName>
    </recommendedName>
</protein>
<sequence>MKSSIVFFDIDGTIFDFQHGVIESTKKAIKELIENGHYAVLCTGRSRARVYDDIFMDIGFSGVVAGCGTYVEYEKEILCNHEVPHHIAKSAVKTLRKYGLVPVLEGSQYMYYDLDEYTTDIDYYRDKIEEKVGINRKPITGNENTLYINKISAKKTPNCNLEMAIKELSPYYYPIQHEGITVEFVPHGFSKASGIEFLIKKLGKNKRNTFAFGDSINDFDMIQYVEHGIAMGNSSKTLKKVADYITTDRLNDGIYNGLKHFELI</sequence>
<dbReference type="EMBL" id="FMKA01000020">
    <property type="protein sequence ID" value="SCP98416.1"/>
    <property type="molecule type" value="Genomic_DNA"/>
</dbReference>
<evidence type="ECO:0000313" key="2">
    <source>
        <dbReference type="Proteomes" id="UP000199315"/>
    </source>
</evidence>
<dbReference type="AlphaFoldDB" id="A0A1D3TW20"/>
<dbReference type="SUPFAM" id="SSF56784">
    <property type="entry name" value="HAD-like"/>
    <property type="match status" value="1"/>
</dbReference>
<accession>A0A1D3TW20</accession>
<dbReference type="Gene3D" id="3.30.1240.10">
    <property type="match status" value="1"/>
</dbReference>
<gene>
    <name evidence="1" type="ORF">SAMN05421730_102029</name>
</gene>
<dbReference type="InterPro" id="IPR023214">
    <property type="entry name" value="HAD_sf"/>
</dbReference>
<dbReference type="GO" id="GO:0000287">
    <property type="term" value="F:magnesium ion binding"/>
    <property type="evidence" value="ECO:0007669"/>
    <property type="project" value="TreeGrafter"/>
</dbReference>
<dbReference type="Proteomes" id="UP000199315">
    <property type="component" value="Unassembled WGS sequence"/>
</dbReference>
<dbReference type="STRING" id="1619234.SAMN05421730_102029"/>